<protein>
    <submittedName>
        <fullName evidence="1">Uncharacterized protein</fullName>
    </submittedName>
</protein>
<reference evidence="1" key="1">
    <citation type="submission" date="2020-11" db="EMBL/GenBank/DDBJ databases">
        <title>Adaptations for nitrogen fixation in a non-lichenized fungal sporocarp promotes dispersal by wood-feeding termites.</title>
        <authorList>
            <consortium name="DOE Joint Genome Institute"/>
            <person name="Koch R.A."/>
            <person name="Yoon G."/>
            <person name="Arayal U."/>
            <person name="Lail K."/>
            <person name="Amirebrahimi M."/>
            <person name="Labutti K."/>
            <person name="Lipzen A."/>
            <person name="Riley R."/>
            <person name="Barry K."/>
            <person name="Henrissat B."/>
            <person name="Grigoriev I.V."/>
            <person name="Herr J.R."/>
            <person name="Aime M.C."/>
        </authorList>
    </citation>
    <scope>NUCLEOTIDE SEQUENCE</scope>
    <source>
        <strain evidence="1">MCA 3950</strain>
    </source>
</reference>
<feature type="non-terminal residue" evidence="1">
    <location>
        <position position="1"/>
    </location>
</feature>
<dbReference type="Proteomes" id="UP000812287">
    <property type="component" value="Unassembled WGS sequence"/>
</dbReference>
<gene>
    <name evidence="1" type="ORF">BT62DRAFT_830763</name>
</gene>
<dbReference type="RefSeq" id="XP_043032997.1">
    <property type="nucleotide sequence ID" value="XM_043182404.1"/>
</dbReference>
<proteinExistence type="predicted"/>
<evidence type="ECO:0000313" key="1">
    <source>
        <dbReference type="EMBL" id="KAG7439497.1"/>
    </source>
</evidence>
<dbReference type="GeneID" id="66104701"/>
<dbReference type="EMBL" id="MU250592">
    <property type="protein sequence ID" value="KAG7439497.1"/>
    <property type="molecule type" value="Genomic_DNA"/>
</dbReference>
<sequence>LNKVLPKLLQSDHMFRKAVTIKLYHISLICHTLNKKLESLVSGMLDEIQICYHDLID</sequence>
<organism evidence="1 2">
    <name type="scientific">Guyanagaster necrorhizus</name>
    <dbReference type="NCBI Taxonomy" id="856835"/>
    <lineage>
        <taxon>Eukaryota</taxon>
        <taxon>Fungi</taxon>
        <taxon>Dikarya</taxon>
        <taxon>Basidiomycota</taxon>
        <taxon>Agaricomycotina</taxon>
        <taxon>Agaricomycetes</taxon>
        <taxon>Agaricomycetidae</taxon>
        <taxon>Agaricales</taxon>
        <taxon>Marasmiineae</taxon>
        <taxon>Physalacriaceae</taxon>
        <taxon>Guyanagaster</taxon>
    </lineage>
</organism>
<keyword evidence="2" id="KW-1185">Reference proteome</keyword>
<dbReference type="AlphaFoldDB" id="A0A9P7VF92"/>
<name>A0A9P7VF92_9AGAR</name>
<feature type="non-terminal residue" evidence="1">
    <location>
        <position position="57"/>
    </location>
</feature>
<comment type="caution">
    <text evidence="1">The sequence shown here is derived from an EMBL/GenBank/DDBJ whole genome shotgun (WGS) entry which is preliminary data.</text>
</comment>
<evidence type="ECO:0000313" key="2">
    <source>
        <dbReference type="Proteomes" id="UP000812287"/>
    </source>
</evidence>
<accession>A0A9P7VF92</accession>